<proteinExistence type="predicted"/>
<accession>A0AA88EAN3</accession>
<name>A0AA88EAN3_FICCA</name>
<dbReference type="Proteomes" id="UP001187192">
    <property type="component" value="Unassembled WGS sequence"/>
</dbReference>
<reference evidence="1" key="1">
    <citation type="submission" date="2023-07" db="EMBL/GenBank/DDBJ databases">
        <title>draft genome sequence of fig (Ficus carica).</title>
        <authorList>
            <person name="Takahashi T."/>
            <person name="Nishimura K."/>
        </authorList>
    </citation>
    <scope>NUCLEOTIDE SEQUENCE</scope>
</reference>
<organism evidence="1 2">
    <name type="scientific">Ficus carica</name>
    <name type="common">Common fig</name>
    <dbReference type="NCBI Taxonomy" id="3494"/>
    <lineage>
        <taxon>Eukaryota</taxon>
        <taxon>Viridiplantae</taxon>
        <taxon>Streptophyta</taxon>
        <taxon>Embryophyta</taxon>
        <taxon>Tracheophyta</taxon>
        <taxon>Spermatophyta</taxon>
        <taxon>Magnoliopsida</taxon>
        <taxon>eudicotyledons</taxon>
        <taxon>Gunneridae</taxon>
        <taxon>Pentapetalae</taxon>
        <taxon>rosids</taxon>
        <taxon>fabids</taxon>
        <taxon>Rosales</taxon>
        <taxon>Moraceae</taxon>
        <taxon>Ficeae</taxon>
        <taxon>Ficus</taxon>
    </lineage>
</organism>
<dbReference type="EMBL" id="BTGU01010014">
    <property type="protein sequence ID" value="GMN71217.1"/>
    <property type="molecule type" value="Genomic_DNA"/>
</dbReference>
<sequence length="87" mass="10272">MIRTTPRTDTTPNQIDLQDRILNGFEWNRDPIPNKKHEPWKNVHNSLRPPCTFIHITSRMQQGVQWGDIDDEEEFEEFTGVVIEKPS</sequence>
<protein>
    <submittedName>
        <fullName evidence="1">Uncharacterized protein</fullName>
    </submittedName>
</protein>
<dbReference type="AlphaFoldDB" id="A0AA88EAN3"/>
<keyword evidence="2" id="KW-1185">Reference proteome</keyword>
<evidence type="ECO:0000313" key="1">
    <source>
        <dbReference type="EMBL" id="GMN71217.1"/>
    </source>
</evidence>
<gene>
    <name evidence="1" type="ORF">TIFTF001_051805</name>
</gene>
<comment type="caution">
    <text evidence="1">The sequence shown here is derived from an EMBL/GenBank/DDBJ whole genome shotgun (WGS) entry which is preliminary data.</text>
</comment>
<evidence type="ECO:0000313" key="2">
    <source>
        <dbReference type="Proteomes" id="UP001187192"/>
    </source>
</evidence>